<proteinExistence type="predicted"/>
<evidence type="ECO:0000313" key="2">
    <source>
        <dbReference type="EMBL" id="QFR43271.1"/>
    </source>
</evidence>
<evidence type="ECO:0000259" key="1">
    <source>
        <dbReference type="Pfam" id="PF13116"/>
    </source>
</evidence>
<organism evidence="2 3">
    <name type="scientific">Sulfurimonas xiamenensis</name>
    <dbReference type="NCBI Taxonomy" id="2590021"/>
    <lineage>
        <taxon>Bacteria</taxon>
        <taxon>Pseudomonadati</taxon>
        <taxon>Campylobacterota</taxon>
        <taxon>Epsilonproteobacteria</taxon>
        <taxon>Campylobacterales</taxon>
        <taxon>Sulfurimonadaceae</taxon>
        <taxon>Sulfurimonas</taxon>
    </lineage>
</organism>
<gene>
    <name evidence="2" type="ORF">FJR47_04880</name>
</gene>
<feature type="domain" description="YhdP central" evidence="1">
    <location>
        <begin position="93"/>
        <end position="852"/>
    </location>
</feature>
<dbReference type="KEGG" id="suln:FJR47_04880"/>
<reference evidence="3" key="1">
    <citation type="submission" date="2019-06" db="EMBL/GenBank/DDBJ databases">
        <title>Sulfurimonas gotlandica sp. nov., a chemoautotrophic and psychrotolerant epsilonproteobacterium isolated from a pelagic redoxcline, and an emended description of the genus Sulfurimonas.</title>
        <authorList>
            <person name="Wang S."/>
            <person name="Jiang L."/>
            <person name="Shao Z."/>
        </authorList>
    </citation>
    <scope>NUCLEOTIDE SEQUENCE [LARGE SCALE GENOMIC DNA]</scope>
    <source>
        <strain evidence="3">1-1N</strain>
    </source>
</reference>
<accession>A0AAJ4A3L2</accession>
<sequence>MLDAKKRLEFNTALNISIKDNAKFNLYAYSDTKKLSYKIESKEDIKNAKDIVDLFNLNPKIKYWVYDAIEMSSLSLKAFYGWFEYKNLDKAYLNLHAKAVANNLNYTYDKKVAPVLASSTELEFKNGVLSIRPQNAYSYNFFLDKSWLKIDFSKKEELLTLYLLFKGKVNKDLLTLLNRYRIKIPFVQKKGEVDTNLTLDINLRTLNVKAAGKFYAKEAQIEYLGLDIDIFDAYVFLNNTLVEVNNMGAKYKNIATSHVDLNFDAKKSKGELSFKFDAIDLKENNITLANPIKPFIATYTISPKQDYLKIDISTWKYKNQILHVDAIKLPFDIKNLTASIPYTKIESPKMGSASLSGDIFFQTKKADLNIKLLKIDYSDISLNKTSPSFHWIYEKNRSLITSKDPIILSIDNKKINIDNLIIDTTSEYIKVQNLDINFQNSVKSKISINYNLKNFTGVSTLQNIEIKDSEFGEIFKIDKNIELFIEKENNKISINSKEYDFEYTLSENDWIINLNSFEKIAPYSNLLRKYDLTNGNFKLEKTKNEKDINFSLNTDYKYKFLATEKEPIKSYTINGSFNKETNRIMLSVNDIVAIEIKDDIKIKADSAGINIKEVINFFTDKKSEKETKENIDLYFDANNSYLYLGNNRLVISDTMKLKYQNKDLRADLKYKEGSAVFKLGNDKMYLYGDKFNDQFMDKLFALSKFRGGSFEFYINGTIKEYNGTIYIKEATILDYKILNNILAFVNTVPSLVTFSLPGYNKNGIAAEKAYINFKFKDDIYKMSDIYLKSKEIEITGIGEASIEKNSINMDLNLKTDLGSSVSKIPLIGHILLGKETVSTTLKVTGALDNPDVSTQIAKDIAVAPFNIIKRTLMYPFELFKSEDKESE</sequence>
<dbReference type="Pfam" id="PF13116">
    <property type="entry name" value="YhdP"/>
    <property type="match status" value="1"/>
</dbReference>
<dbReference type="AlphaFoldDB" id="A0AAJ4A3L2"/>
<dbReference type="EMBL" id="CP041166">
    <property type="protein sequence ID" value="QFR43271.1"/>
    <property type="molecule type" value="Genomic_DNA"/>
</dbReference>
<dbReference type="InterPro" id="IPR025263">
    <property type="entry name" value="YhdP_central"/>
</dbReference>
<name>A0AAJ4A3L2_9BACT</name>
<keyword evidence="3" id="KW-1185">Reference proteome</keyword>
<protein>
    <submittedName>
        <fullName evidence="2">DUF3971 domain-containing protein</fullName>
    </submittedName>
</protein>
<dbReference type="Proteomes" id="UP000326061">
    <property type="component" value="Chromosome"/>
</dbReference>
<evidence type="ECO:0000313" key="3">
    <source>
        <dbReference type="Proteomes" id="UP000326061"/>
    </source>
</evidence>